<dbReference type="InterPro" id="IPR039074">
    <property type="entry name" value="GGGP/HepGP_synthase_I"/>
</dbReference>
<feature type="binding site" evidence="10">
    <location>
        <position position="15"/>
    </location>
    <ligand>
        <name>Mg(2+)</name>
        <dbReference type="ChEBI" id="CHEBI:18420"/>
    </ligand>
</feature>
<evidence type="ECO:0000256" key="6">
    <source>
        <dbReference type="ARBA" id="ARBA00023209"/>
    </source>
</evidence>
<feature type="binding site" evidence="10">
    <location>
        <position position="190"/>
    </location>
    <ligand>
        <name>sn-glycerol 1-phosphate</name>
        <dbReference type="ChEBI" id="CHEBI:57685"/>
    </ligand>
</feature>
<evidence type="ECO:0000256" key="3">
    <source>
        <dbReference type="ARBA" id="ARBA00022723"/>
    </source>
</evidence>
<evidence type="ECO:0000256" key="5">
    <source>
        <dbReference type="ARBA" id="ARBA00023098"/>
    </source>
</evidence>
<dbReference type="Gene3D" id="3.20.20.390">
    <property type="entry name" value="FMN-linked oxidoreductases"/>
    <property type="match status" value="1"/>
</dbReference>
<evidence type="ECO:0000256" key="1">
    <source>
        <dbReference type="ARBA" id="ARBA00022516"/>
    </source>
</evidence>
<evidence type="ECO:0000313" key="12">
    <source>
        <dbReference type="Proteomes" id="UP000247476"/>
    </source>
</evidence>
<keyword evidence="2 10" id="KW-0808">Transferase</keyword>
<comment type="caution">
    <text evidence="10">Lacks conserved residue(s) required for the propagation of feature annotation.</text>
</comment>
<sequence length="235" mass="25723">MHIDINGWKHVFKLDPDRDIDDSALERLCLSGTDAVMVGGTTGVTFDNTVDLLSRIRRFEVPCALEISNPDAIVPGFDLYFIPVVLNAGDPDWIVGHHHRAVKEYGPMMQWEQIVPEGYVIVNGDCSAARVTGARTELDPDDAVAYARMAERLFRFPVVYIEYSGTFGDMELVKRAAASLGGARLFYGGGIDGAERARQAAEAAHTIVVGNVIYENLDRALETVPANPDGTERLA</sequence>
<dbReference type="FunFam" id="3.20.20.390:FF:000001">
    <property type="entry name" value="Heptaprenylglyceryl phosphate synthase"/>
    <property type="match status" value="1"/>
</dbReference>
<evidence type="ECO:0000256" key="9">
    <source>
        <dbReference type="ARBA" id="ARBA00066888"/>
    </source>
</evidence>
<feature type="binding site" evidence="10">
    <location>
        <begin position="210"/>
        <end position="211"/>
    </location>
    <ligand>
        <name>sn-glycerol 1-phosphate</name>
        <dbReference type="ChEBI" id="CHEBI:57685"/>
    </ligand>
</feature>
<keyword evidence="5 10" id="KW-0443">Lipid metabolism</keyword>
<dbReference type="EMBL" id="QJVJ01000014">
    <property type="protein sequence ID" value="PYI51230.1"/>
    <property type="molecule type" value="Genomic_DNA"/>
</dbReference>
<dbReference type="UniPathway" id="UPA00940"/>
<organism evidence="11 12">
    <name type="scientific">Paenibacillus flagellatus</name>
    <dbReference type="NCBI Taxonomy" id="2211139"/>
    <lineage>
        <taxon>Bacteria</taxon>
        <taxon>Bacillati</taxon>
        <taxon>Bacillota</taxon>
        <taxon>Bacilli</taxon>
        <taxon>Bacillales</taxon>
        <taxon>Paenibacillaceae</taxon>
        <taxon>Paenibacillus</taxon>
    </lineage>
</organism>
<reference evidence="11 12" key="1">
    <citation type="submission" date="2018-05" db="EMBL/GenBank/DDBJ databases">
        <title>Paenibacillus flagellatus sp. nov., isolated from selenium mineral soil.</title>
        <authorList>
            <person name="Dai X."/>
        </authorList>
    </citation>
    <scope>NUCLEOTIDE SEQUENCE [LARGE SCALE GENOMIC DNA]</scope>
    <source>
        <strain evidence="11 12">DXL2</strain>
    </source>
</reference>
<keyword evidence="6 10" id="KW-0594">Phospholipid biosynthesis</keyword>
<dbReference type="PANTHER" id="PTHR40029">
    <property type="match status" value="1"/>
</dbReference>
<evidence type="ECO:0000256" key="8">
    <source>
        <dbReference type="ARBA" id="ARBA00048318"/>
    </source>
</evidence>
<dbReference type="AlphaFoldDB" id="A0A2V5KBF7"/>
<dbReference type="GO" id="GO:0046474">
    <property type="term" value="P:glycerophospholipid biosynthetic process"/>
    <property type="evidence" value="ECO:0007669"/>
    <property type="project" value="UniProtKB-UniRule"/>
</dbReference>
<dbReference type="Pfam" id="PF01884">
    <property type="entry name" value="PcrB"/>
    <property type="match status" value="1"/>
</dbReference>
<dbReference type="InterPro" id="IPR038597">
    <property type="entry name" value="GGGP/HepGP_synthase_sf"/>
</dbReference>
<keyword evidence="4 10" id="KW-0460">Magnesium</keyword>
<dbReference type="NCBIfam" id="NF003199">
    <property type="entry name" value="PRK04169.1-3"/>
    <property type="match status" value="1"/>
</dbReference>
<comment type="cofactor">
    <cofactor evidence="10">
        <name>Mg(2+)</name>
        <dbReference type="ChEBI" id="CHEBI:18420"/>
    </cofactor>
</comment>
<dbReference type="CDD" id="cd02812">
    <property type="entry name" value="PcrB_like"/>
    <property type="match status" value="1"/>
</dbReference>
<dbReference type="EC" id="2.5.1.n9" evidence="9 10"/>
<comment type="function">
    <text evidence="10">Prenyltransferase that catalyzes in vivo the transfer of the heptaprenyl moiety of heptaprenyl pyrophosphate (HepPP; 35 carbon atoms) to the C3 hydroxyl of sn-glycerol-1-phosphate (G1P), producing heptaprenylglyceryl phosphate (HepGP). This reaction is an ether-bond-formation step in the biosynthesis of archaea-type G1P-based membrane lipids found in Bacillales.</text>
</comment>
<comment type="similarity">
    <text evidence="10">Belongs to the GGGP/HepGP synthase family. Group I subfamily.</text>
</comment>
<feature type="binding site" evidence="10">
    <location>
        <position position="41"/>
    </location>
    <ligand>
        <name>Mg(2+)</name>
        <dbReference type="ChEBI" id="CHEBI:18420"/>
    </ligand>
</feature>
<evidence type="ECO:0000256" key="2">
    <source>
        <dbReference type="ARBA" id="ARBA00022679"/>
    </source>
</evidence>
<dbReference type="RefSeq" id="WP_110843074.1">
    <property type="nucleotide sequence ID" value="NZ_QJVJ01000014.1"/>
</dbReference>
<gene>
    <name evidence="10" type="primary">pcrB</name>
    <name evidence="11" type="ORF">DLM86_26475</name>
</gene>
<comment type="caution">
    <text evidence="11">The sequence shown here is derived from an EMBL/GenBank/DDBJ whole genome shotgun (WGS) entry which is preliminary data.</text>
</comment>
<proteinExistence type="inferred from homology"/>
<feature type="binding site" evidence="10">
    <location>
        <position position="13"/>
    </location>
    <ligand>
        <name>sn-glycerol 1-phosphate</name>
        <dbReference type="ChEBI" id="CHEBI:57685"/>
    </ligand>
</feature>
<dbReference type="GO" id="GO:0120536">
    <property type="term" value="F:heptaprenylglyceryl phosphate synthase activity"/>
    <property type="evidence" value="ECO:0007669"/>
    <property type="project" value="UniProtKB-ARBA"/>
</dbReference>
<protein>
    <recommendedName>
        <fullName evidence="9 10">Heptaprenylglyceryl phosphate synthase</fullName>
        <shortName evidence="10">HepGP synthase</shortName>
        <ecNumber evidence="9 10">2.5.1.n9</ecNumber>
    </recommendedName>
    <alternativeName>
        <fullName evidence="10">Glycerol-1-phosphate heptaprenyltransferase</fullName>
    </alternativeName>
</protein>
<feature type="binding site" evidence="10">
    <location>
        <begin position="160"/>
        <end position="165"/>
    </location>
    <ligand>
        <name>sn-glycerol 1-phosphate</name>
        <dbReference type="ChEBI" id="CHEBI:57685"/>
    </ligand>
</feature>
<name>A0A2V5KBF7_9BACL</name>
<dbReference type="SUPFAM" id="SSF51395">
    <property type="entry name" value="FMN-linked oxidoreductases"/>
    <property type="match status" value="1"/>
</dbReference>
<dbReference type="NCBIfam" id="NF003197">
    <property type="entry name" value="PRK04169.1-1"/>
    <property type="match status" value="1"/>
</dbReference>
<dbReference type="Proteomes" id="UP000247476">
    <property type="component" value="Unassembled WGS sequence"/>
</dbReference>
<dbReference type="HAMAP" id="MF_00112">
    <property type="entry name" value="GGGP_HepGP_synthase"/>
    <property type="match status" value="1"/>
</dbReference>
<keyword evidence="3 10" id="KW-0479">Metal-binding</keyword>
<comment type="pathway">
    <text evidence="10">Membrane lipid metabolism; glycerophospholipid metabolism.</text>
</comment>
<evidence type="ECO:0000256" key="10">
    <source>
        <dbReference type="HAMAP-Rule" id="MF_00112"/>
    </source>
</evidence>
<evidence type="ECO:0000313" key="11">
    <source>
        <dbReference type="EMBL" id="PYI51230.1"/>
    </source>
</evidence>
<keyword evidence="12" id="KW-1185">Reference proteome</keyword>
<dbReference type="OrthoDB" id="2381757at2"/>
<comment type="catalytic activity">
    <reaction evidence="8 10">
        <text>sn-glycerol 1-phosphate + all-trans-heptaprenyl diphosphate = 3-heptaprenyl-sn-glycero-1-phosphate + diphosphate</text>
        <dbReference type="Rhea" id="RHEA:33495"/>
        <dbReference type="ChEBI" id="CHEBI:33019"/>
        <dbReference type="ChEBI" id="CHEBI:57685"/>
        <dbReference type="ChEBI" id="CHEBI:58206"/>
        <dbReference type="ChEBI" id="CHEBI:64781"/>
        <dbReference type="EC" id="2.5.1.n9"/>
    </reaction>
</comment>
<dbReference type="PANTHER" id="PTHR40029:SF2">
    <property type="entry name" value="HEPTAPRENYLGLYCERYL PHOSPHATE SYNTHASE"/>
    <property type="match status" value="1"/>
</dbReference>
<evidence type="ECO:0000256" key="4">
    <source>
        <dbReference type="ARBA" id="ARBA00022842"/>
    </source>
</evidence>
<dbReference type="InterPro" id="IPR008205">
    <property type="entry name" value="GGGP_HepGP_synthase"/>
</dbReference>
<dbReference type="GO" id="GO:0000287">
    <property type="term" value="F:magnesium ion binding"/>
    <property type="evidence" value="ECO:0007669"/>
    <property type="project" value="UniProtKB-UniRule"/>
</dbReference>
<dbReference type="NCBIfam" id="TIGR01768">
    <property type="entry name" value="GGGP-family"/>
    <property type="match status" value="1"/>
</dbReference>
<keyword evidence="1 10" id="KW-0444">Lipid biosynthesis</keyword>
<accession>A0A2V5KBF7</accession>
<keyword evidence="7 10" id="KW-1208">Phospholipid metabolism</keyword>
<evidence type="ECO:0000256" key="7">
    <source>
        <dbReference type="ARBA" id="ARBA00023264"/>
    </source>
</evidence>
<comment type="subunit">
    <text evidence="10">Homodimer.</text>
</comment>